<keyword evidence="1" id="KW-1133">Transmembrane helix</keyword>
<keyword evidence="1" id="KW-0472">Membrane</keyword>
<dbReference type="EMBL" id="VLKZ01000006">
    <property type="protein sequence ID" value="TWI56018.1"/>
    <property type="molecule type" value="Genomic_DNA"/>
</dbReference>
<accession>A0A562QGY8</accession>
<protein>
    <submittedName>
        <fullName evidence="2">Uncharacterized protein</fullName>
    </submittedName>
</protein>
<feature type="transmembrane region" description="Helical" evidence="1">
    <location>
        <begin position="32"/>
        <end position="51"/>
    </location>
</feature>
<dbReference type="OrthoDB" id="9953989at2"/>
<dbReference type="AlphaFoldDB" id="A0A562QGY8"/>
<keyword evidence="3" id="KW-1185">Reference proteome</keyword>
<sequence length="68" mass="7879">MSESFKYLLIVLAVIGQLSGIVLSFIKLEWALMMFSVYGIALIVLLVVFILDRKKEKKEEINYDDCDY</sequence>
<organism evidence="2 3">
    <name type="scientific">Halalkalibacter nanhaiisediminis</name>
    <dbReference type="NCBI Taxonomy" id="688079"/>
    <lineage>
        <taxon>Bacteria</taxon>
        <taxon>Bacillati</taxon>
        <taxon>Bacillota</taxon>
        <taxon>Bacilli</taxon>
        <taxon>Bacillales</taxon>
        <taxon>Bacillaceae</taxon>
        <taxon>Halalkalibacter</taxon>
    </lineage>
</organism>
<evidence type="ECO:0000313" key="2">
    <source>
        <dbReference type="EMBL" id="TWI56018.1"/>
    </source>
</evidence>
<evidence type="ECO:0000313" key="3">
    <source>
        <dbReference type="Proteomes" id="UP000315711"/>
    </source>
</evidence>
<comment type="caution">
    <text evidence="2">The sequence shown here is derived from an EMBL/GenBank/DDBJ whole genome shotgun (WGS) entry which is preliminary data.</text>
</comment>
<gene>
    <name evidence="2" type="ORF">IQ10_02623</name>
</gene>
<dbReference type="RefSeq" id="WP_144450863.1">
    <property type="nucleotide sequence ID" value="NZ_VLKZ01000006.1"/>
</dbReference>
<reference evidence="2 3" key="1">
    <citation type="journal article" date="2015" name="Stand. Genomic Sci.">
        <title>Genomic Encyclopedia of Bacterial and Archaeal Type Strains, Phase III: the genomes of soil and plant-associated and newly described type strains.</title>
        <authorList>
            <person name="Whitman W.B."/>
            <person name="Woyke T."/>
            <person name="Klenk H.P."/>
            <person name="Zhou Y."/>
            <person name="Lilburn T.G."/>
            <person name="Beck B.J."/>
            <person name="De Vos P."/>
            <person name="Vandamme P."/>
            <person name="Eisen J.A."/>
            <person name="Garrity G."/>
            <person name="Hugenholtz P."/>
            <person name="Kyrpides N.C."/>
        </authorList>
    </citation>
    <scope>NUCLEOTIDE SEQUENCE [LARGE SCALE GENOMIC DNA]</scope>
    <source>
        <strain evidence="2 3">CGMCC 1.10116</strain>
    </source>
</reference>
<proteinExistence type="predicted"/>
<evidence type="ECO:0000256" key="1">
    <source>
        <dbReference type="SAM" id="Phobius"/>
    </source>
</evidence>
<keyword evidence="1" id="KW-0812">Transmembrane</keyword>
<dbReference type="Proteomes" id="UP000315711">
    <property type="component" value="Unassembled WGS sequence"/>
</dbReference>
<feature type="transmembrane region" description="Helical" evidence="1">
    <location>
        <begin position="7"/>
        <end position="26"/>
    </location>
</feature>
<name>A0A562QGY8_9BACI</name>